<comment type="caution">
    <text evidence="10">The sequence shown here is derived from an EMBL/GenBank/DDBJ whole genome shotgun (WGS) entry which is preliminary data.</text>
</comment>
<evidence type="ECO:0000259" key="9">
    <source>
        <dbReference type="PROSITE" id="PS51123"/>
    </source>
</evidence>
<evidence type="ECO:0000256" key="6">
    <source>
        <dbReference type="ARBA" id="ARBA00023136"/>
    </source>
</evidence>
<sequence length="239" mass="26638">MARRKRKEIPELKGNWLTTYGDMVTLLLTFFVFLYSFSSIDVQKFQKMIYSFQSAIGVLSGGVIGVPEEEVSVGEQPVTPSKDVYFNAMKAQKIHEMIVKMLEAEELTEGVVVRVEERGIVISIMDGILFPTGSIDLYPSAKRLIYKIGQIIKELPSQISVEGHTDNVPLRGGPYRDNLGLSAMRAASVGSYLSEVGVDPKRIRTVGYGSSHPLVPNDTDEHRRINRRVDIVILSDVGY</sequence>
<name>A0ABY1JCI7_9BACT</name>
<accession>A0ABY1JCI7</accession>
<evidence type="ECO:0000256" key="7">
    <source>
        <dbReference type="PROSITE-ProRule" id="PRU00473"/>
    </source>
</evidence>
<dbReference type="Pfam" id="PF00691">
    <property type="entry name" value="OmpA"/>
    <property type="match status" value="1"/>
</dbReference>
<keyword evidence="3" id="KW-1003">Cell membrane</keyword>
<evidence type="ECO:0000313" key="11">
    <source>
        <dbReference type="Proteomes" id="UP000185093"/>
    </source>
</evidence>
<dbReference type="CDD" id="cd07185">
    <property type="entry name" value="OmpA_C-like"/>
    <property type="match status" value="1"/>
</dbReference>
<proteinExistence type="inferred from homology"/>
<dbReference type="InterPro" id="IPR025713">
    <property type="entry name" value="MotB-like_N_dom"/>
</dbReference>
<dbReference type="Proteomes" id="UP000185093">
    <property type="component" value="Unassembled WGS sequence"/>
</dbReference>
<evidence type="ECO:0000256" key="4">
    <source>
        <dbReference type="ARBA" id="ARBA00022692"/>
    </source>
</evidence>
<dbReference type="SUPFAM" id="SSF103088">
    <property type="entry name" value="OmpA-like"/>
    <property type="match status" value="1"/>
</dbReference>
<evidence type="ECO:0000256" key="3">
    <source>
        <dbReference type="ARBA" id="ARBA00022475"/>
    </source>
</evidence>
<dbReference type="Gene3D" id="3.30.1330.60">
    <property type="entry name" value="OmpA-like domain"/>
    <property type="match status" value="1"/>
</dbReference>
<comment type="subcellular location">
    <subcellularLocation>
        <location evidence="1">Cell membrane</location>
        <topology evidence="1">Single-pass membrane protein</topology>
    </subcellularLocation>
</comment>
<dbReference type="InterPro" id="IPR006665">
    <property type="entry name" value="OmpA-like"/>
</dbReference>
<organism evidence="10 11">
    <name type="scientific">Acetomicrobium flavidum</name>
    <dbReference type="NCBI Taxonomy" id="49896"/>
    <lineage>
        <taxon>Bacteria</taxon>
        <taxon>Thermotogati</taxon>
        <taxon>Synergistota</taxon>
        <taxon>Synergistia</taxon>
        <taxon>Synergistales</taxon>
        <taxon>Acetomicrobiaceae</taxon>
        <taxon>Acetomicrobium</taxon>
    </lineage>
</organism>
<protein>
    <submittedName>
        <fullName evidence="10">Chemotaxis protein MotB</fullName>
    </submittedName>
</protein>
<gene>
    <name evidence="10" type="ORF">SAMN05444368_0836</name>
</gene>
<evidence type="ECO:0000256" key="1">
    <source>
        <dbReference type="ARBA" id="ARBA00004162"/>
    </source>
</evidence>
<keyword evidence="5 8" id="KW-1133">Transmembrane helix</keyword>
<dbReference type="PROSITE" id="PS51123">
    <property type="entry name" value="OMPA_2"/>
    <property type="match status" value="1"/>
</dbReference>
<dbReference type="RefSeq" id="WP_074199372.1">
    <property type="nucleotide sequence ID" value="NZ_FSQZ01000001.1"/>
</dbReference>
<feature type="domain" description="OmpA-like" evidence="9">
    <location>
        <begin position="117"/>
        <end position="237"/>
    </location>
</feature>
<dbReference type="EMBL" id="FSQZ01000001">
    <property type="protein sequence ID" value="SIN65943.1"/>
    <property type="molecule type" value="Genomic_DNA"/>
</dbReference>
<comment type="similarity">
    <text evidence="2">Belongs to the MotB family.</text>
</comment>
<evidence type="ECO:0000256" key="8">
    <source>
        <dbReference type="SAM" id="Phobius"/>
    </source>
</evidence>
<evidence type="ECO:0000256" key="5">
    <source>
        <dbReference type="ARBA" id="ARBA00022989"/>
    </source>
</evidence>
<evidence type="ECO:0000313" key="10">
    <source>
        <dbReference type="EMBL" id="SIN65943.1"/>
    </source>
</evidence>
<dbReference type="InterPro" id="IPR036737">
    <property type="entry name" value="OmpA-like_sf"/>
</dbReference>
<keyword evidence="6 7" id="KW-0472">Membrane</keyword>
<reference evidence="10 11" key="1">
    <citation type="submission" date="2016-11" db="EMBL/GenBank/DDBJ databases">
        <authorList>
            <person name="Varghese N."/>
            <person name="Submissions S."/>
        </authorList>
    </citation>
    <scope>NUCLEOTIDE SEQUENCE [LARGE SCALE GENOMIC DNA]</scope>
    <source>
        <strain evidence="10 11">DSM 20664</strain>
    </source>
</reference>
<dbReference type="Pfam" id="PF13677">
    <property type="entry name" value="MotB_plug"/>
    <property type="match status" value="1"/>
</dbReference>
<dbReference type="InterPro" id="IPR050330">
    <property type="entry name" value="Bact_OuterMem_StrucFunc"/>
</dbReference>
<dbReference type="PANTHER" id="PTHR30329:SF21">
    <property type="entry name" value="LIPOPROTEIN YIAD-RELATED"/>
    <property type="match status" value="1"/>
</dbReference>
<feature type="transmembrane region" description="Helical" evidence="8">
    <location>
        <begin position="20"/>
        <end position="38"/>
    </location>
</feature>
<keyword evidence="11" id="KW-1185">Reference proteome</keyword>
<evidence type="ECO:0000256" key="2">
    <source>
        <dbReference type="ARBA" id="ARBA00008914"/>
    </source>
</evidence>
<dbReference type="PANTHER" id="PTHR30329">
    <property type="entry name" value="STATOR ELEMENT OF FLAGELLAR MOTOR COMPLEX"/>
    <property type="match status" value="1"/>
</dbReference>
<keyword evidence="4 8" id="KW-0812">Transmembrane</keyword>